<dbReference type="GO" id="GO:0005975">
    <property type="term" value="P:carbohydrate metabolic process"/>
    <property type="evidence" value="ECO:0007669"/>
    <property type="project" value="InterPro"/>
</dbReference>
<reference evidence="3 4" key="1">
    <citation type="submission" date="2024-01" db="EMBL/GenBank/DDBJ databases">
        <title>Genome assemblies of Stephania.</title>
        <authorList>
            <person name="Yang L."/>
        </authorList>
    </citation>
    <scope>NUCLEOTIDE SEQUENCE [LARGE SCALE GENOMIC DNA]</scope>
    <source>
        <strain evidence="3">QJT</strain>
        <tissue evidence="3">Leaf</tissue>
    </source>
</reference>
<dbReference type="InterPro" id="IPR017853">
    <property type="entry name" value="GH"/>
</dbReference>
<evidence type="ECO:0008006" key="5">
    <source>
        <dbReference type="Google" id="ProtNLM"/>
    </source>
</evidence>
<dbReference type="Pfam" id="PF00232">
    <property type="entry name" value="Glyco_hydro_1"/>
    <property type="match status" value="1"/>
</dbReference>
<keyword evidence="4" id="KW-1185">Reference proteome</keyword>
<dbReference type="SUPFAM" id="SSF51445">
    <property type="entry name" value="(Trans)glycosidases"/>
    <property type="match status" value="1"/>
</dbReference>
<dbReference type="PANTHER" id="PTHR10353">
    <property type="entry name" value="GLYCOSYL HYDROLASE"/>
    <property type="match status" value="1"/>
</dbReference>
<dbReference type="Gene3D" id="3.20.20.80">
    <property type="entry name" value="Glycosidases"/>
    <property type="match status" value="1"/>
</dbReference>
<evidence type="ECO:0000313" key="3">
    <source>
        <dbReference type="EMBL" id="KAK9136878.1"/>
    </source>
</evidence>
<proteinExistence type="inferred from homology"/>
<dbReference type="EMBL" id="JBBNAE010000003">
    <property type="protein sequence ID" value="KAK9136878.1"/>
    <property type="molecule type" value="Genomic_DNA"/>
</dbReference>
<evidence type="ECO:0000256" key="2">
    <source>
        <dbReference type="RuleBase" id="RU003690"/>
    </source>
</evidence>
<gene>
    <name evidence="3" type="ORF">Sjap_007472</name>
</gene>
<dbReference type="GO" id="GO:0008422">
    <property type="term" value="F:beta-glucosidase activity"/>
    <property type="evidence" value="ECO:0007669"/>
    <property type="project" value="TreeGrafter"/>
</dbReference>
<sequence length="411" mass="46507">MPIGFQSHGQGSYPMAEDLSIQKACNTTTISSMNSSNMPHVTLFHYDMPQVLEDEYGGWLNRKIVRDFTAYADVCFREFGDRVSHWTTLNEPNSLSLGGYDLGVLPPNRCSSPFGANCTRGDSTIEPYIATHNCLLAHASAAMLYKTKYQAKQHGVIGINIFTYWVSPLTSSAEDANATRRAFDLFIGWFLNPLVFGDYPETMKRSAGSKIPSFTLKQAKQVKGSLDFLGLNHYITVKIKDDSSNHKTDQSDVYTDMGVKRIDGWNEMPNGELPYDPSGMRKVLEQVKQVYGNIPIYIHENGQRTPHNSSSNDMSRVMYMEGFLKSLLDAVRNGCDVRGYFVWSFMDLFELKEGYESSYGLYYIDFKSTDLTRHGKVSANWYSSFLKGESMNTNGTIQFKNYVSQTSYYTM</sequence>
<dbReference type="PANTHER" id="PTHR10353:SF29">
    <property type="entry name" value="BETA-GLUCOSIDASE 11"/>
    <property type="match status" value="1"/>
</dbReference>
<comment type="caution">
    <text evidence="3">The sequence shown here is derived from an EMBL/GenBank/DDBJ whole genome shotgun (WGS) entry which is preliminary data.</text>
</comment>
<dbReference type="AlphaFoldDB" id="A0AAP0JPD6"/>
<evidence type="ECO:0000256" key="1">
    <source>
        <dbReference type="ARBA" id="ARBA00010838"/>
    </source>
</evidence>
<dbReference type="PRINTS" id="PR00131">
    <property type="entry name" value="GLHYDRLASE1"/>
</dbReference>
<protein>
    <recommendedName>
        <fullName evidence="5">Beta-glucosidase</fullName>
    </recommendedName>
</protein>
<dbReference type="InterPro" id="IPR001360">
    <property type="entry name" value="Glyco_hydro_1"/>
</dbReference>
<comment type="similarity">
    <text evidence="1 2">Belongs to the glycosyl hydrolase 1 family.</text>
</comment>
<dbReference type="Proteomes" id="UP001417504">
    <property type="component" value="Unassembled WGS sequence"/>
</dbReference>
<name>A0AAP0JPD6_9MAGN</name>
<evidence type="ECO:0000313" key="4">
    <source>
        <dbReference type="Proteomes" id="UP001417504"/>
    </source>
</evidence>
<accession>A0AAP0JPD6</accession>
<organism evidence="3 4">
    <name type="scientific">Stephania japonica</name>
    <dbReference type="NCBI Taxonomy" id="461633"/>
    <lineage>
        <taxon>Eukaryota</taxon>
        <taxon>Viridiplantae</taxon>
        <taxon>Streptophyta</taxon>
        <taxon>Embryophyta</taxon>
        <taxon>Tracheophyta</taxon>
        <taxon>Spermatophyta</taxon>
        <taxon>Magnoliopsida</taxon>
        <taxon>Ranunculales</taxon>
        <taxon>Menispermaceae</taxon>
        <taxon>Menispermoideae</taxon>
        <taxon>Cissampelideae</taxon>
        <taxon>Stephania</taxon>
    </lineage>
</organism>